<dbReference type="EMBL" id="AP006840">
    <property type="protein sequence ID" value="BAD41950.1"/>
    <property type="molecule type" value="Genomic_DNA"/>
</dbReference>
<keyword evidence="3" id="KW-0378">Hydrolase</keyword>
<evidence type="ECO:0000259" key="9">
    <source>
        <dbReference type="Pfam" id="PF12705"/>
    </source>
</evidence>
<dbReference type="KEGG" id="sth:STH2967"/>
<dbReference type="AlphaFoldDB" id="Q67K48"/>
<dbReference type="GO" id="GO:0006281">
    <property type="term" value="P:DNA repair"/>
    <property type="evidence" value="ECO:0007669"/>
    <property type="project" value="UniProtKB-KW"/>
</dbReference>
<evidence type="ECO:0000256" key="2">
    <source>
        <dbReference type="ARBA" id="ARBA00022763"/>
    </source>
</evidence>
<keyword evidence="4" id="KW-0347">Helicase</keyword>
<gene>
    <name evidence="10" type="ordered locus">STH2967</name>
</gene>
<dbReference type="eggNOG" id="COG2887">
    <property type="taxonomic scope" value="Bacteria"/>
</dbReference>
<evidence type="ECO:0000313" key="10">
    <source>
        <dbReference type="EMBL" id="BAD41950.1"/>
    </source>
</evidence>
<proteinExistence type="predicted"/>
<protein>
    <recommendedName>
        <fullName evidence="9">PD-(D/E)XK endonuclease-like domain-containing protein</fullName>
    </recommendedName>
</protein>
<feature type="region of interest" description="Disordered" evidence="8">
    <location>
        <begin position="250"/>
        <end position="296"/>
    </location>
</feature>
<keyword evidence="5" id="KW-0067">ATP-binding</keyword>
<keyword evidence="2" id="KW-0227">DNA damage</keyword>
<evidence type="ECO:0000256" key="5">
    <source>
        <dbReference type="ARBA" id="ARBA00022840"/>
    </source>
</evidence>
<keyword evidence="11" id="KW-1185">Reference proteome</keyword>
<name>Q67K48_SYMTH</name>
<dbReference type="Gene3D" id="3.90.320.10">
    <property type="match status" value="1"/>
</dbReference>
<evidence type="ECO:0000256" key="3">
    <source>
        <dbReference type="ARBA" id="ARBA00022801"/>
    </source>
</evidence>
<feature type="domain" description="PD-(D/E)XK endonuclease-like" evidence="9">
    <location>
        <begin position="15"/>
        <end position="246"/>
    </location>
</feature>
<evidence type="ECO:0000256" key="6">
    <source>
        <dbReference type="ARBA" id="ARBA00023125"/>
    </source>
</evidence>
<dbReference type="GO" id="GO:0003677">
    <property type="term" value="F:DNA binding"/>
    <property type="evidence" value="ECO:0007669"/>
    <property type="project" value="UniProtKB-KW"/>
</dbReference>
<keyword evidence="1" id="KW-0547">Nucleotide-binding</keyword>
<dbReference type="Proteomes" id="UP000000417">
    <property type="component" value="Chromosome"/>
</dbReference>
<sequence length="296" mass="33202">MTGSVAQPIPLHERHFSALALRLYAECPLRFRRRYVDGLAIPGLPDDPEERRAMLQGERFHLMARRYYSGLEPGTLGAPADRAELEDWMQKLVRYLPRRPGYAYYPELELRLSEPALRLVARFDLVVVAPDGEATIYDWKTLRHMPPRAKLEAAFQTTVYRYVLCAAGGAYAPGGAFDPDRVSMVYWNPLRGGREERLPYSAARFREDGRRLRQLVAQILATPPDGFPPTGDPRLCARCEYRQLCHGPLADRPLPEPGDGWPEAALEPGQEVPVEDEEPAGAFDADPDGLAGLPLP</sequence>
<dbReference type="InterPro" id="IPR011604">
    <property type="entry name" value="PDDEXK-like_dom_sf"/>
</dbReference>
<dbReference type="GO" id="GO:0005524">
    <property type="term" value="F:ATP binding"/>
    <property type="evidence" value="ECO:0007669"/>
    <property type="project" value="UniProtKB-KW"/>
</dbReference>
<reference evidence="10 11" key="1">
    <citation type="journal article" date="2004" name="Nucleic Acids Res.">
        <title>Genome sequence of Symbiobacterium thermophilum, an uncultivable bacterium that depends on microbial commensalism.</title>
        <authorList>
            <person name="Ueda K."/>
            <person name="Yamashita A."/>
            <person name="Ishikawa J."/>
            <person name="Shimada M."/>
            <person name="Watsuji T."/>
            <person name="Morimura K."/>
            <person name="Ikeda H."/>
            <person name="Hattori M."/>
            <person name="Beppu T."/>
        </authorList>
    </citation>
    <scope>NUCLEOTIDE SEQUENCE [LARGE SCALE GENOMIC DNA]</scope>
    <source>
        <strain evidence="11">T / IAM 14863</strain>
    </source>
</reference>
<keyword evidence="6" id="KW-0238">DNA-binding</keyword>
<evidence type="ECO:0000256" key="1">
    <source>
        <dbReference type="ARBA" id="ARBA00022741"/>
    </source>
</evidence>
<evidence type="ECO:0000256" key="7">
    <source>
        <dbReference type="ARBA" id="ARBA00023204"/>
    </source>
</evidence>
<accession>Q67K48</accession>
<dbReference type="HOGENOM" id="CLU_070318_0_0_9"/>
<organism evidence="10 11">
    <name type="scientific">Symbiobacterium thermophilum (strain DSM 24528 / JCM 14929 / IAM 14863 / T)</name>
    <dbReference type="NCBI Taxonomy" id="292459"/>
    <lineage>
        <taxon>Bacteria</taxon>
        <taxon>Bacillati</taxon>
        <taxon>Bacillota</taxon>
        <taxon>Clostridia</taxon>
        <taxon>Eubacteriales</taxon>
        <taxon>Symbiobacteriaceae</taxon>
        <taxon>Symbiobacterium</taxon>
    </lineage>
</organism>
<dbReference type="STRING" id="292459.STH2967"/>
<dbReference type="Pfam" id="PF12705">
    <property type="entry name" value="PDDEXK_1"/>
    <property type="match status" value="1"/>
</dbReference>
<evidence type="ECO:0000256" key="8">
    <source>
        <dbReference type="SAM" id="MobiDB-lite"/>
    </source>
</evidence>
<dbReference type="GO" id="GO:0016787">
    <property type="term" value="F:hydrolase activity"/>
    <property type="evidence" value="ECO:0007669"/>
    <property type="project" value="UniProtKB-KW"/>
</dbReference>
<keyword evidence="7" id="KW-0234">DNA repair</keyword>
<dbReference type="GO" id="GO:0004386">
    <property type="term" value="F:helicase activity"/>
    <property type="evidence" value="ECO:0007669"/>
    <property type="project" value="UniProtKB-KW"/>
</dbReference>
<evidence type="ECO:0000313" key="11">
    <source>
        <dbReference type="Proteomes" id="UP000000417"/>
    </source>
</evidence>
<dbReference type="InterPro" id="IPR038726">
    <property type="entry name" value="PDDEXK_AddAB-type"/>
</dbReference>
<evidence type="ECO:0000256" key="4">
    <source>
        <dbReference type="ARBA" id="ARBA00022806"/>
    </source>
</evidence>